<feature type="compositionally biased region" description="Polar residues" evidence="6">
    <location>
        <begin position="175"/>
        <end position="190"/>
    </location>
</feature>
<evidence type="ECO:0000256" key="2">
    <source>
        <dbReference type="ARBA" id="ARBA00023015"/>
    </source>
</evidence>
<evidence type="ECO:0000256" key="1">
    <source>
        <dbReference type="ARBA" id="ARBA00004123"/>
    </source>
</evidence>
<dbReference type="SMART" id="SM00432">
    <property type="entry name" value="MADS"/>
    <property type="match status" value="1"/>
</dbReference>
<dbReference type="SUPFAM" id="SSF55455">
    <property type="entry name" value="SRF-like"/>
    <property type="match status" value="1"/>
</dbReference>
<comment type="caution">
    <text evidence="8">The sequence shown here is derived from an EMBL/GenBank/DDBJ whole genome shotgun (WGS) entry which is preliminary data.</text>
</comment>
<evidence type="ECO:0000256" key="4">
    <source>
        <dbReference type="ARBA" id="ARBA00023163"/>
    </source>
</evidence>
<dbReference type="Gene3D" id="3.40.1810.10">
    <property type="entry name" value="Transcription factor, MADS-box"/>
    <property type="match status" value="1"/>
</dbReference>
<evidence type="ECO:0000256" key="5">
    <source>
        <dbReference type="ARBA" id="ARBA00023242"/>
    </source>
</evidence>
<dbReference type="PANTHER" id="PTHR48019">
    <property type="entry name" value="SERUM RESPONSE FACTOR HOMOLOG"/>
    <property type="match status" value="1"/>
</dbReference>
<feature type="region of interest" description="Disordered" evidence="6">
    <location>
        <begin position="168"/>
        <end position="190"/>
    </location>
</feature>
<keyword evidence="2" id="KW-0805">Transcription regulation</keyword>
<dbReference type="InterPro" id="IPR002100">
    <property type="entry name" value="TF_MADSbox"/>
</dbReference>
<gene>
    <name evidence="8" type="ORF">V6N12_060433</name>
</gene>
<dbReference type="PROSITE" id="PS50066">
    <property type="entry name" value="MADS_BOX_2"/>
    <property type="match status" value="1"/>
</dbReference>
<dbReference type="Proteomes" id="UP001472677">
    <property type="component" value="Unassembled WGS sequence"/>
</dbReference>
<keyword evidence="5" id="KW-0539">Nucleus</keyword>
<dbReference type="InterPro" id="IPR050142">
    <property type="entry name" value="MADS-box/MEF2_TF"/>
</dbReference>
<feature type="domain" description="MADS-box" evidence="7">
    <location>
        <begin position="1"/>
        <end position="61"/>
    </location>
</feature>
<protein>
    <recommendedName>
        <fullName evidence="7">MADS-box domain-containing protein</fullName>
    </recommendedName>
</protein>
<keyword evidence="4" id="KW-0804">Transcription</keyword>
<evidence type="ECO:0000256" key="3">
    <source>
        <dbReference type="ARBA" id="ARBA00023125"/>
    </source>
</evidence>
<reference evidence="8 9" key="1">
    <citation type="journal article" date="2024" name="G3 (Bethesda)">
        <title>Genome assembly of Hibiscus sabdariffa L. provides insights into metabolisms of medicinal natural products.</title>
        <authorList>
            <person name="Kim T."/>
        </authorList>
    </citation>
    <scope>NUCLEOTIDE SEQUENCE [LARGE SCALE GENOMIC DNA]</scope>
    <source>
        <strain evidence="8">TK-2024</strain>
        <tissue evidence="8">Old leaves</tissue>
    </source>
</reference>
<dbReference type="EMBL" id="JBBPBM010000036">
    <property type="protein sequence ID" value="KAK8529656.1"/>
    <property type="molecule type" value="Genomic_DNA"/>
</dbReference>
<evidence type="ECO:0000313" key="8">
    <source>
        <dbReference type="EMBL" id="KAK8529656.1"/>
    </source>
</evidence>
<organism evidence="8 9">
    <name type="scientific">Hibiscus sabdariffa</name>
    <name type="common">roselle</name>
    <dbReference type="NCBI Taxonomy" id="183260"/>
    <lineage>
        <taxon>Eukaryota</taxon>
        <taxon>Viridiplantae</taxon>
        <taxon>Streptophyta</taxon>
        <taxon>Embryophyta</taxon>
        <taxon>Tracheophyta</taxon>
        <taxon>Spermatophyta</taxon>
        <taxon>Magnoliopsida</taxon>
        <taxon>eudicotyledons</taxon>
        <taxon>Gunneridae</taxon>
        <taxon>Pentapetalae</taxon>
        <taxon>rosids</taxon>
        <taxon>malvids</taxon>
        <taxon>Malvales</taxon>
        <taxon>Malvaceae</taxon>
        <taxon>Malvoideae</taxon>
        <taxon>Hibiscus</taxon>
    </lineage>
</organism>
<sequence length="190" mass="21876">MGYKRHPKKRYVDPSSRQMIYSKGRESILKKAIELSTFDDTDVGLVMFSPTGELTTYASKGRVEDMFLRYIEQQHDSPDGPLENEEFLCQSLNRLKFEAEMMDKMDHLEALQSELNELNWLNYRAEEKMRLYKPDLSKIYSVAEADYHEEIVTNALRKVEKLKAKLLEEEASSSNRTSDGASTSGRDGSS</sequence>
<proteinExistence type="predicted"/>
<dbReference type="Pfam" id="PF00319">
    <property type="entry name" value="SRF-TF"/>
    <property type="match status" value="1"/>
</dbReference>
<evidence type="ECO:0000313" key="9">
    <source>
        <dbReference type="Proteomes" id="UP001472677"/>
    </source>
</evidence>
<dbReference type="PRINTS" id="PR00404">
    <property type="entry name" value="MADSDOMAIN"/>
</dbReference>
<name>A0ABR2D4E2_9ROSI</name>
<accession>A0ABR2D4E2</accession>
<comment type="subcellular location">
    <subcellularLocation>
        <location evidence="1">Nucleus</location>
    </subcellularLocation>
</comment>
<keyword evidence="9" id="KW-1185">Reference proteome</keyword>
<evidence type="ECO:0000259" key="7">
    <source>
        <dbReference type="PROSITE" id="PS50066"/>
    </source>
</evidence>
<evidence type="ECO:0000256" key="6">
    <source>
        <dbReference type="SAM" id="MobiDB-lite"/>
    </source>
</evidence>
<keyword evidence="3" id="KW-0238">DNA-binding</keyword>
<dbReference type="InterPro" id="IPR036879">
    <property type="entry name" value="TF_MADSbox_sf"/>
</dbReference>